<dbReference type="AlphaFoldDB" id="A0A031JW85"/>
<dbReference type="RefSeq" id="WP_155986283.1">
    <property type="nucleotide sequence ID" value="NZ_CP017076.1"/>
</dbReference>
<gene>
    <name evidence="1" type="ORF">BV97_02825</name>
</gene>
<organism evidence="1 2">
    <name type="scientific">Novosphingobium resinovorum</name>
    <dbReference type="NCBI Taxonomy" id="158500"/>
    <lineage>
        <taxon>Bacteria</taxon>
        <taxon>Pseudomonadati</taxon>
        <taxon>Pseudomonadota</taxon>
        <taxon>Alphaproteobacteria</taxon>
        <taxon>Sphingomonadales</taxon>
        <taxon>Sphingomonadaceae</taxon>
        <taxon>Novosphingobium</taxon>
    </lineage>
</organism>
<proteinExistence type="predicted"/>
<dbReference type="Proteomes" id="UP000024329">
    <property type="component" value="Unassembled WGS sequence"/>
</dbReference>
<dbReference type="EMBL" id="JFYZ01000013">
    <property type="protein sequence ID" value="EZP81164.1"/>
    <property type="molecule type" value="Genomic_DNA"/>
</dbReference>
<reference evidence="1 2" key="1">
    <citation type="submission" date="2014-03" db="EMBL/GenBank/DDBJ databases">
        <title>Whole genome sequence of Novosphingobium resinovorum KF1.</title>
        <authorList>
            <person name="Gan H.M."/>
            <person name="Gan H.Y."/>
            <person name="Chew T.H."/>
            <person name="Savka M.A."/>
        </authorList>
    </citation>
    <scope>NUCLEOTIDE SEQUENCE [LARGE SCALE GENOMIC DNA]</scope>
    <source>
        <strain evidence="1 2">KF1</strain>
    </source>
</reference>
<sequence>MDMNTLNRSRAQQVARVIEIRAVESGAVDADVVPAALLRDAVREAGLFQRSVLGHLDHKEWRDRVRADGQRLMDLLAEIGFRPSERAARKSA</sequence>
<dbReference type="OrthoDB" id="7509943at2"/>
<evidence type="ECO:0000313" key="2">
    <source>
        <dbReference type="Proteomes" id="UP000024329"/>
    </source>
</evidence>
<accession>A0A031JW85</accession>
<evidence type="ECO:0000313" key="1">
    <source>
        <dbReference type="EMBL" id="EZP81164.1"/>
    </source>
</evidence>
<name>A0A031JW85_9SPHN</name>
<protein>
    <submittedName>
        <fullName evidence="1">Uncharacterized protein</fullName>
    </submittedName>
</protein>
<dbReference type="PATRIC" id="fig|158500.4.peg.2890"/>
<comment type="caution">
    <text evidence="1">The sequence shown here is derived from an EMBL/GenBank/DDBJ whole genome shotgun (WGS) entry which is preliminary data.</text>
</comment>